<dbReference type="AlphaFoldDB" id="A0A975HEJ9"/>
<evidence type="ECO:0000313" key="2">
    <source>
        <dbReference type="EMBL" id="QTH22407.1"/>
    </source>
</evidence>
<dbReference type="EMBL" id="CP059319">
    <property type="protein sequence ID" value="QTH22407.1"/>
    <property type="molecule type" value="Genomic_DNA"/>
</dbReference>
<dbReference type="RefSeq" id="WP_208633236.1">
    <property type="nucleotide sequence ID" value="NZ_CP059319.1"/>
</dbReference>
<gene>
    <name evidence="2" type="ORF">HRJ34_02430</name>
</gene>
<proteinExistence type="predicted"/>
<sequence length="294" mass="31452">MPAPAKNRQMLRFGTLLAFNLVAMSAAAPAIAQPQPPAATQTSGIRAFSYADLADLALTAQLIAGVTVIKAERLKGELAPNLAAGKARFLIEAQTGMLLRGADGLAGTVSYIVDVSLDARGKAPKLKKARFILFANRVPNRPQEIRLTSPYSQLDWTQTTESTLRAILTEATAASAPPLVTGIGNAFHVPGAIPGESESQIFLTTADNRPISLSILRRPGEQPQWAVALGEMVDDSARAPARDTMLWYRLACFLPARLPEKATAALSASDAEAVRADYRHVLTQLGRCGRTIER</sequence>
<protein>
    <submittedName>
        <fullName evidence="2">Uncharacterized protein</fullName>
    </submittedName>
</protein>
<evidence type="ECO:0000256" key="1">
    <source>
        <dbReference type="SAM" id="SignalP"/>
    </source>
</evidence>
<feature type="signal peptide" evidence="1">
    <location>
        <begin position="1"/>
        <end position="32"/>
    </location>
</feature>
<organism evidence="2 3">
    <name type="scientific">Rhizorhabdus wittichii</name>
    <dbReference type="NCBI Taxonomy" id="160791"/>
    <lineage>
        <taxon>Bacteria</taxon>
        <taxon>Pseudomonadati</taxon>
        <taxon>Pseudomonadota</taxon>
        <taxon>Alphaproteobacteria</taxon>
        <taxon>Sphingomonadales</taxon>
        <taxon>Sphingomonadaceae</taxon>
        <taxon>Rhizorhabdus</taxon>
    </lineage>
</organism>
<name>A0A975HEJ9_9SPHN</name>
<accession>A0A975HEJ9</accession>
<reference evidence="2" key="1">
    <citation type="submission" date="2020-07" db="EMBL/GenBank/DDBJ databases">
        <authorList>
            <person name="Camacho E."/>
        </authorList>
    </citation>
    <scope>NUCLEOTIDE SEQUENCE</scope>
    <source>
        <strain evidence="2">MPO218</strain>
    </source>
</reference>
<reference evidence="2" key="2">
    <citation type="submission" date="2021-04" db="EMBL/GenBank/DDBJ databases">
        <title>Isolation and genomic analysis of the ibuprofen-degrading bacterium Sphingomonas strain MPO218.</title>
        <authorList>
            <person name="Aulestia M."/>
            <person name="Flores A."/>
            <person name="Mangas E.L."/>
            <person name="Perez-Pulido A.J."/>
            <person name="Santero E."/>
            <person name="Camacho E.M."/>
        </authorList>
    </citation>
    <scope>NUCLEOTIDE SEQUENCE</scope>
    <source>
        <strain evidence="2">MPO218</strain>
    </source>
</reference>
<dbReference type="Proteomes" id="UP000664914">
    <property type="component" value="Chromosome"/>
</dbReference>
<keyword evidence="1" id="KW-0732">Signal</keyword>
<feature type="chain" id="PRO_5037722760" evidence="1">
    <location>
        <begin position="33"/>
        <end position="294"/>
    </location>
</feature>
<evidence type="ECO:0000313" key="3">
    <source>
        <dbReference type="Proteomes" id="UP000664914"/>
    </source>
</evidence>